<dbReference type="Proteomes" id="UP000022910">
    <property type="component" value="Unassembled WGS sequence"/>
</dbReference>
<dbReference type="HOGENOM" id="CLU_2098162_0_0_1"/>
<comment type="caution">
    <text evidence="1">The sequence shown here is derived from an EMBL/GenBank/DDBJ whole genome shotgun (WGS) entry which is preliminary data.</text>
</comment>
<evidence type="ECO:0000313" key="2">
    <source>
        <dbReference type="Proteomes" id="UP000022910"/>
    </source>
</evidence>
<sequence>MSHTLSIPLEFQICMHSNKKQQQPQHYFPEVETYNCEFREADRIASIFYKWKLKYNLNNLEFDILEVWYYGIDLITKKNTWKIILDYDDRVIGSFYNKKSFHRLLFRFIVRRKFNA</sequence>
<dbReference type="AlphaFoldDB" id="A0A015JIX8"/>
<keyword evidence="2" id="KW-1185">Reference proteome</keyword>
<proteinExistence type="predicted"/>
<gene>
    <name evidence="1" type="ORF">RirG_096030</name>
</gene>
<dbReference type="EMBL" id="JEMT01016848">
    <property type="protein sequence ID" value="EXX69447.1"/>
    <property type="molecule type" value="Genomic_DNA"/>
</dbReference>
<name>A0A015JIX8_RHIIW</name>
<reference evidence="1 2" key="1">
    <citation type="submission" date="2014-02" db="EMBL/GenBank/DDBJ databases">
        <title>Single nucleus genome sequencing reveals high similarity among nuclei of an endomycorrhizal fungus.</title>
        <authorList>
            <person name="Lin K."/>
            <person name="Geurts R."/>
            <person name="Zhang Z."/>
            <person name="Limpens E."/>
            <person name="Saunders D.G."/>
            <person name="Mu D."/>
            <person name="Pang E."/>
            <person name="Cao H."/>
            <person name="Cha H."/>
            <person name="Lin T."/>
            <person name="Zhou Q."/>
            <person name="Shang Y."/>
            <person name="Li Y."/>
            <person name="Ivanov S."/>
            <person name="Sharma T."/>
            <person name="Velzen R.V."/>
            <person name="Ruijter N.D."/>
            <person name="Aanen D.K."/>
            <person name="Win J."/>
            <person name="Kamoun S."/>
            <person name="Bisseling T."/>
            <person name="Huang S."/>
        </authorList>
    </citation>
    <scope>NUCLEOTIDE SEQUENCE [LARGE SCALE GENOMIC DNA]</scope>
    <source>
        <strain evidence="2">DAOM197198w</strain>
    </source>
</reference>
<organism evidence="1 2">
    <name type="scientific">Rhizophagus irregularis (strain DAOM 197198w)</name>
    <name type="common">Glomus intraradices</name>
    <dbReference type="NCBI Taxonomy" id="1432141"/>
    <lineage>
        <taxon>Eukaryota</taxon>
        <taxon>Fungi</taxon>
        <taxon>Fungi incertae sedis</taxon>
        <taxon>Mucoromycota</taxon>
        <taxon>Glomeromycotina</taxon>
        <taxon>Glomeromycetes</taxon>
        <taxon>Glomerales</taxon>
        <taxon>Glomeraceae</taxon>
        <taxon>Rhizophagus</taxon>
    </lineage>
</organism>
<evidence type="ECO:0000313" key="1">
    <source>
        <dbReference type="EMBL" id="EXX69447.1"/>
    </source>
</evidence>
<accession>A0A015JIX8</accession>
<protein>
    <submittedName>
        <fullName evidence="1">Uncharacterized protein</fullName>
    </submittedName>
</protein>
<dbReference type="OrthoDB" id="2303965at2759"/>